<sequence>MVRERQTGGVNDVVIRKARPQDERALADLDRRTWAPDNSVVPRPSAGPHFFDRFNLPDDFLVAERAGKVVGFLRLVQPIRQPTAAHVRQIQGLGVDHSVRGLGIGRALLEAACAEARRQGARRLTLRVLSVNTSARRLYERTGFHIEGILREEFLIEGAYVDDVLMARVL</sequence>
<dbReference type="GO" id="GO:0005840">
    <property type="term" value="C:ribosome"/>
    <property type="evidence" value="ECO:0007669"/>
    <property type="project" value="UniProtKB-KW"/>
</dbReference>
<name>A0A3N1D8J1_9ACTN</name>
<dbReference type="Pfam" id="PF00583">
    <property type="entry name" value="Acetyltransf_1"/>
    <property type="match status" value="1"/>
</dbReference>
<protein>
    <submittedName>
        <fullName evidence="3">Ribosomal protein S18 acetylase RimI-like enzyme</fullName>
    </submittedName>
</protein>
<dbReference type="Gene3D" id="3.40.630.30">
    <property type="match status" value="1"/>
</dbReference>
<dbReference type="PROSITE" id="PS51186">
    <property type="entry name" value="GNAT"/>
    <property type="match status" value="1"/>
</dbReference>
<accession>A0A3N1D8J1</accession>
<gene>
    <name evidence="3" type="ORF">EDD29_7559</name>
</gene>
<keyword evidence="3" id="KW-0687">Ribonucleoprotein</keyword>
<evidence type="ECO:0000313" key="4">
    <source>
        <dbReference type="Proteomes" id="UP000272400"/>
    </source>
</evidence>
<evidence type="ECO:0000313" key="3">
    <source>
        <dbReference type="EMBL" id="ROO89850.1"/>
    </source>
</evidence>
<proteinExistence type="predicted"/>
<evidence type="ECO:0000256" key="1">
    <source>
        <dbReference type="ARBA" id="ARBA00022679"/>
    </source>
</evidence>
<evidence type="ECO:0000259" key="2">
    <source>
        <dbReference type="PROSITE" id="PS51186"/>
    </source>
</evidence>
<dbReference type="InterPro" id="IPR016181">
    <property type="entry name" value="Acyl_CoA_acyltransferase"/>
</dbReference>
<dbReference type="PANTHER" id="PTHR13947">
    <property type="entry name" value="GNAT FAMILY N-ACETYLTRANSFERASE"/>
    <property type="match status" value="1"/>
</dbReference>
<dbReference type="InterPro" id="IPR000182">
    <property type="entry name" value="GNAT_dom"/>
</dbReference>
<dbReference type="GO" id="GO:0008080">
    <property type="term" value="F:N-acetyltransferase activity"/>
    <property type="evidence" value="ECO:0007669"/>
    <property type="project" value="InterPro"/>
</dbReference>
<dbReference type="EMBL" id="RJKE01000001">
    <property type="protein sequence ID" value="ROO89850.1"/>
    <property type="molecule type" value="Genomic_DNA"/>
</dbReference>
<reference evidence="3 4" key="1">
    <citation type="submission" date="2018-11" db="EMBL/GenBank/DDBJ databases">
        <title>Sequencing the genomes of 1000 actinobacteria strains.</title>
        <authorList>
            <person name="Klenk H.-P."/>
        </authorList>
    </citation>
    <scope>NUCLEOTIDE SEQUENCE [LARGE SCALE GENOMIC DNA]</scope>
    <source>
        <strain evidence="3 4">DSM 44254</strain>
    </source>
</reference>
<keyword evidence="4" id="KW-1185">Reference proteome</keyword>
<dbReference type="SUPFAM" id="SSF55729">
    <property type="entry name" value="Acyl-CoA N-acyltransferases (Nat)"/>
    <property type="match status" value="1"/>
</dbReference>
<dbReference type="AlphaFoldDB" id="A0A3N1D8J1"/>
<dbReference type="CDD" id="cd04301">
    <property type="entry name" value="NAT_SF"/>
    <property type="match status" value="1"/>
</dbReference>
<keyword evidence="1" id="KW-0808">Transferase</keyword>
<feature type="domain" description="N-acetyltransferase" evidence="2">
    <location>
        <begin position="13"/>
        <end position="170"/>
    </location>
</feature>
<comment type="caution">
    <text evidence="3">The sequence shown here is derived from an EMBL/GenBank/DDBJ whole genome shotgun (WGS) entry which is preliminary data.</text>
</comment>
<dbReference type="PANTHER" id="PTHR13947:SF37">
    <property type="entry name" value="LD18367P"/>
    <property type="match status" value="1"/>
</dbReference>
<keyword evidence="3" id="KW-0689">Ribosomal protein</keyword>
<organism evidence="3 4">
    <name type="scientific">Actinocorallia herbida</name>
    <dbReference type="NCBI Taxonomy" id="58109"/>
    <lineage>
        <taxon>Bacteria</taxon>
        <taxon>Bacillati</taxon>
        <taxon>Actinomycetota</taxon>
        <taxon>Actinomycetes</taxon>
        <taxon>Streptosporangiales</taxon>
        <taxon>Thermomonosporaceae</taxon>
        <taxon>Actinocorallia</taxon>
    </lineage>
</organism>
<dbReference type="InterPro" id="IPR050769">
    <property type="entry name" value="NAT_camello-type"/>
</dbReference>
<dbReference type="Proteomes" id="UP000272400">
    <property type="component" value="Unassembled WGS sequence"/>
</dbReference>
<dbReference type="OrthoDB" id="9802340at2"/>